<organism evidence="1 2">
    <name type="scientific">Winogradskyella bathintestinalis</name>
    <dbReference type="NCBI Taxonomy" id="3035208"/>
    <lineage>
        <taxon>Bacteria</taxon>
        <taxon>Pseudomonadati</taxon>
        <taxon>Bacteroidota</taxon>
        <taxon>Flavobacteriia</taxon>
        <taxon>Flavobacteriales</taxon>
        <taxon>Flavobacteriaceae</taxon>
        <taxon>Winogradskyella</taxon>
    </lineage>
</organism>
<accession>A0ABT7ZQG5</accession>
<comment type="caution">
    <text evidence="1">The sequence shown here is derived from an EMBL/GenBank/DDBJ whole genome shotgun (WGS) entry which is preliminary data.</text>
</comment>
<dbReference type="EMBL" id="JASDDK010000001">
    <property type="protein sequence ID" value="MDN3491249.1"/>
    <property type="molecule type" value="Genomic_DNA"/>
</dbReference>
<dbReference type="Gene3D" id="1.20.120.160">
    <property type="entry name" value="HPT domain"/>
    <property type="match status" value="1"/>
</dbReference>
<reference evidence="1 2" key="1">
    <citation type="journal article" date="2023" name="Int. J. Syst. Evol. Microbiol.">
        <title>Winogradskyella bathintestinalis sp. nov., isolated from the intestine of the deep-sea loosejaw dragonfish, Malacosteus niger.</title>
        <authorList>
            <person name="Uniacke-Lowe S."/>
            <person name="Johnson C.N."/>
            <person name="Stanton C."/>
            <person name="Hill C."/>
            <person name="Ross P."/>
        </authorList>
    </citation>
    <scope>NUCLEOTIDE SEQUENCE [LARGE SCALE GENOMIC DNA]</scope>
    <source>
        <strain evidence="1 2">APC 3343</strain>
    </source>
</reference>
<evidence type="ECO:0000313" key="1">
    <source>
        <dbReference type="EMBL" id="MDN3491249.1"/>
    </source>
</evidence>
<dbReference type="SUPFAM" id="SSF47226">
    <property type="entry name" value="Histidine-containing phosphotransfer domain, HPT domain"/>
    <property type="match status" value="1"/>
</dbReference>
<sequence length="105" mass="12120">MEQPNMSYIKSMSGGDEAFEAKLISIIKKEFPEEKTVYYNNINVDNFKQAADNVHKLKHKISILGLEKSYETAVVFENNLIEGSTELQDEFEMILTTITHYLKQL</sequence>
<protein>
    <submittedName>
        <fullName evidence="1">Hpt domain-containing protein</fullName>
    </submittedName>
</protein>
<evidence type="ECO:0000313" key="2">
    <source>
        <dbReference type="Proteomes" id="UP001231197"/>
    </source>
</evidence>
<name>A0ABT7ZQG5_9FLAO</name>
<gene>
    <name evidence="1" type="ORF">QMA06_00850</name>
</gene>
<dbReference type="Proteomes" id="UP001231197">
    <property type="component" value="Unassembled WGS sequence"/>
</dbReference>
<dbReference type="RefSeq" id="WP_290204991.1">
    <property type="nucleotide sequence ID" value="NZ_JASDDK010000001.1"/>
</dbReference>
<keyword evidence="2" id="KW-1185">Reference proteome</keyword>
<proteinExistence type="predicted"/>
<dbReference type="InterPro" id="IPR036641">
    <property type="entry name" value="HPT_dom_sf"/>
</dbReference>